<dbReference type="InterPro" id="IPR020846">
    <property type="entry name" value="MFS_dom"/>
</dbReference>
<feature type="transmembrane region" description="Helical" evidence="8">
    <location>
        <begin position="262"/>
        <end position="285"/>
    </location>
</feature>
<dbReference type="FunFam" id="1.20.1720.10:FF:000005">
    <property type="entry name" value="Bcr/CflA family efflux transporter"/>
    <property type="match status" value="1"/>
</dbReference>
<evidence type="ECO:0000256" key="6">
    <source>
        <dbReference type="ARBA" id="ARBA00022989"/>
    </source>
</evidence>
<evidence type="ECO:0000256" key="1">
    <source>
        <dbReference type="ARBA" id="ARBA00004651"/>
    </source>
</evidence>
<protein>
    <recommendedName>
        <fullName evidence="8">Bcr/CflA family efflux transporter</fullName>
    </recommendedName>
</protein>
<feature type="transmembrane region" description="Helical" evidence="8">
    <location>
        <begin position="361"/>
        <end position="385"/>
    </location>
</feature>
<keyword evidence="7 8" id="KW-0472">Membrane</keyword>
<dbReference type="GO" id="GO:1990961">
    <property type="term" value="P:xenobiotic detoxification by transmembrane export across the plasma membrane"/>
    <property type="evidence" value="ECO:0007669"/>
    <property type="project" value="InterPro"/>
</dbReference>
<name>A0A560IZ68_9PROT</name>
<keyword evidence="6 8" id="KW-1133">Transmembrane helix</keyword>
<feature type="transmembrane region" description="Helical" evidence="8">
    <location>
        <begin position="328"/>
        <end position="349"/>
    </location>
</feature>
<sequence>MAWLGAGAPLKELKVAVEQVASGSAIAGGASMGVSAVAGAVDAGRRRGAGLLTQRGVGFVAMLAMLMSFGSMSVDMYLPAMPQIARDLGVTQAGVESSLTAFFLAFGLCQLFWGPMGDRFGRRGPILVGILLYLAGSAGCAAAQNIATLSLCRAIQAAGAGAAPVLARAMVRDVFDRDRAASVFSMMMLVMGIAPMAAPLLGGQVLAYLDWRAIFWVQAGFGLVAMAGLISQPETLNPALRARPNGLAQLRSYGQLMISGRFLGYALTSAMIYGGMFAYIAGTPFVYIDYFHVPARLYGLLFGLNIVGMIIVNMINSRLVLRLGTDRLLALGAACIALFGIGLAAVGWFEASWSGAAGLWGIVAGLFLFMAFTGLIGANATAGALASYPHMAGTASALMGSTQFVTGAVVGTLVGWLADGTPWPMAAIIGGVGVLGFIFNRLLIR</sequence>
<evidence type="ECO:0000256" key="8">
    <source>
        <dbReference type="RuleBase" id="RU365088"/>
    </source>
</evidence>
<keyword evidence="5 8" id="KW-0812">Transmembrane</keyword>
<dbReference type="InterPro" id="IPR001958">
    <property type="entry name" value="Tet-R_TetA/multi-R_MdtG-like"/>
</dbReference>
<feature type="transmembrane region" description="Helical" evidence="8">
    <location>
        <begin position="20"/>
        <end position="44"/>
    </location>
</feature>
<dbReference type="EMBL" id="VITT01000001">
    <property type="protein sequence ID" value="TWB64196.1"/>
    <property type="molecule type" value="Genomic_DNA"/>
</dbReference>
<feature type="transmembrane region" description="Helical" evidence="8">
    <location>
        <begin position="56"/>
        <end position="78"/>
    </location>
</feature>
<reference evidence="10 11" key="1">
    <citation type="submission" date="2019-06" db="EMBL/GenBank/DDBJ databases">
        <title>Genomic Encyclopedia of Type Strains, Phase IV (KMG-V): Genome sequencing to study the core and pangenomes of soil and plant-associated prokaryotes.</title>
        <authorList>
            <person name="Whitman W."/>
        </authorList>
    </citation>
    <scope>NUCLEOTIDE SEQUENCE [LARGE SCALE GENOMIC DNA]</scope>
    <source>
        <strain evidence="10 11">BR 11140</strain>
    </source>
</reference>
<dbReference type="Gene3D" id="1.20.1720.10">
    <property type="entry name" value="Multidrug resistance protein D"/>
    <property type="match status" value="1"/>
</dbReference>
<feature type="transmembrane region" description="Helical" evidence="8">
    <location>
        <begin position="397"/>
        <end position="417"/>
    </location>
</feature>
<dbReference type="NCBIfam" id="NF008314">
    <property type="entry name" value="PRK11102.1"/>
    <property type="match status" value="1"/>
</dbReference>
<dbReference type="CDD" id="cd17320">
    <property type="entry name" value="MFS_MdfA_MDR_like"/>
    <property type="match status" value="1"/>
</dbReference>
<evidence type="ECO:0000259" key="9">
    <source>
        <dbReference type="PROSITE" id="PS50850"/>
    </source>
</evidence>
<dbReference type="Pfam" id="PF07690">
    <property type="entry name" value="MFS_1"/>
    <property type="match status" value="1"/>
</dbReference>
<feature type="transmembrane region" description="Helical" evidence="8">
    <location>
        <begin position="98"/>
        <end position="114"/>
    </location>
</feature>
<accession>A0A560IZ68</accession>
<comment type="similarity">
    <text evidence="2 8">Belongs to the major facilitator superfamily. Bcr/CmlA family.</text>
</comment>
<dbReference type="PRINTS" id="PR01035">
    <property type="entry name" value="TCRTETA"/>
</dbReference>
<keyword evidence="4" id="KW-1003">Cell membrane</keyword>
<comment type="caution">
    <text evidence="8">Lacks conserved residue(s) required for the propagation of feature annotation.</text>
</comment>
<dbReference type="SUPFAM" id="SSF103473">
    <property type="entry name" value="MFS general substrate transporter"/>
    <property type="match status" value="1"/>
</dbReference>
<dbReference type="AlphaFoldDB" id="A0A560IZ68"/>
<dbReference type="Proteomes" id="UP000318050">
    <property type="component" value="Unassembled WGS sequence"/>
</dbReference>
<dbReference type="PROSITE" id="PS50850">
    <property type="entry name" value="MFS"/>
    <property type="match status" value="1"/>
</dbReference>
<evidence type="ECO:0000256" key="2">
    <source>
        <dbReference type="ARBA" id="ARBA00006236"/>
    </source>
</evidence>
<keyword evidence="3 8" id="KW-0813">Transport</keyword>
<dbReference type="InterPro" id="IPR036259">
    <property type="entry name" value="MFS_trans_sf"/>
</dbReference>
<proteinExistence type="inferred from homology"/>
<dbReference type="PANTHER" id="PTHR23502:SF132">
    <property type="entry name" value="POLYAMINE TRANSPORTER 2-RELATED"/>
    <property type="match status" value="1"/>
</dbReference>
<dbReference type="PANTHER" id="PTHR23502">
    <property type="entry name" value="MAJOR FACILITATOR SUPERFAMILY"/>
    <property type="match status" value="1"/>
</dbReference>
<evidence type="ECO:0000313" key="10">
    <source>
        <dbReference type="EMBL" id="TWB64196.1"/>
    </source>
</evidence>
<keyword evidence="8" id="KW-0997">Cell inner membrane</keyword>
<dbReference type="GO" id="GO:0015385">
    <property type="term" value="F:sodium:proton antiporter activity"/>
    <property type="evidence" value="ECO:0007669"/>
    <property type="project" value="TreeGrafter"/>
</dbReference>
<comment type="caution">
    <text evidence="10">The sequence shown here is derived from an EMBL/GenBank/DDBJ whole genome shotgun (WGS) entry which is preliminary data.</text>
</comment>
<organism evidence="10 11">
    <name type="scientific">Nitrospirillum amazonense</name>
    <dbReference type="NCBI Taxonomy" id="28077"/>
    <lineage>
        <taxon>Bacteria</taxon>
        <taxon>Pseudomonadati</taxon>
        <taxon>Pseudomonadota</taxon>
        <taxon>Alphaproteobacteria</taxon>
        <taxon>Rhodospirillales</taxon>
        <taxon>Azospirillaceae</taxon>
        <taxon>Nitrospirillum</taxon>
    </lineage>
</organism>
<evidence type="ECO:0000256" key="5">
    <source>
        <dbReference type="ARBA" id="ARBA00022692"/>
    </source>
</evidence>
<dbReference type="GO" id="GO:0005886">
    <property type="term" value="C:plasma membrane"/>
    <property type="evidence" value="ECO:0007669"/>
    <property type="project" value="UniProtKB-SubCell"/>
</dbReference>
<evidence type="ECO:0000313" key="11">
    <source>
        <dbReference type="Proteomes" id="UP000318050"/>
    </source>
</evidence>
<evidence type="ECO:0000256" key="7">
    <source>
        <dbReference type="ARBA" id="ARBA00023136"/>
    </source>
</evidence>
<feature type="domain" description="Major facilitator superfamily (MFS) profile" evidence="9">
    <location>
        <begin position="57"/>
        <end position="445"/>
    </location>
</feature>
<evidence type="ECO:0000256" key="4">
    <source>
        <dbReference type="ARBA" id="ARBA00022475"/>
    </source>
</evidence>
<evidence type="ECO:0000256" key="3">
    <source>
        <dbReference type="ARBA" id="ARBA00022448"/>
    </source>
</evidence>
<gene>
    <name evidence="10" type="ORF">FBZ92_10189</name>
</gene>
<dbReference type="NCBIfam" id="TIGR00710">
    <property type="entry name" value="efflux_Bcr_CflA"/>
    <property type="match status" value="1"/>
</dbReference>
<feature type="transmembrane region" description="Helical" evidence="8">
    <location>
        <begin position="423"/>
        <end position="444"/>
    </location>
</feature>
<dbReference type="GO" id="GO:0042910">
    <property type="term" value="F:xenobiotic transmembrane transporter activity"/>
    <property type="evidence" value="ECO:0007669"/>
    <property type="project" value="InterPro"/>
</dbReference>
<dbReference type="InterPro" id="IPR004812">
    <property type="entry name" value="Efflux_drug-R_Bcr/CmlA"/>
</dbReference>
<dbReference type="InterPro" id="IPR011701">
    <property type="entry name" value="MFS"/>
</dbReference>
<feature type="transmembrane region" description="Helical" evidence="8">
    <location>
        <begin position="183"/>
        <end position="201"/>
    </location>
</feature>
<comment type="subcellular location">
    <subcellularLocation>
        <location evidence="8">Cell inner membrane</location>
        <topology evidence="8">Multi-pass membrane protein</topology>
    </subcellularLocation>
    <subcellularLocation>
        <location evidence="1">Cell membrane</location>
        <topology evidence="1">Multi-pass membrane protein</topology>
    </subcellularLocation>
</comment>
<feature type="transmembrane region" description="Helical" evidence="8">
    <location>
        <begin position="297"/>
        <end position="316"/>
    </location>
</feature>
<feature type="transmembrane region" description="Helical" evidence="8">
    <location>
        <begin position="213"/>
        <end position="231"/>
    </location>
</feature>